<feature type="compositionally biased region" description="Polar residues" evidence="2">
    <location>
        <begin position="200"/>
        <end position="218"/>
    </location>
</feature>
<evidence type="ECO:0000256" key="1">
    <source>
        <dbReference type="SAM" id="Coils"/>
    </source>
</evidence>
<reference evidence="3" key="2">
    <citation type="submission" date="2020-11" db="EMBL/GenBank/DDBJ databases">
        <authorList>
            <consortium name="DOE Joint Genome Institute"/>
            <person name="Kuo A."/>
            <person name="Miyauchi S."/>
            <person name="Kiss E."/>
            <person name="Drula E."/>
            <person name="Kohler A."/>
            <person name="Sanchez-Garcia M."/>
            <person name="Andreopoulos B."/>
            <person name="Barry K.W."/>
            <person name="Bonito G."/>
            <person name="Buee M."/>
            <person name="Carver A."/>
            <person name="Chen C."/>
            <person name="Cichocki N."/>
            <person name="Clum A."/>
            <person name="Culley D."/>
            <person name="Crous P.W."/>
            <person name="Fauchery L."/>
            <person name="Girlanda M."/>
            <person name="Hayes R."/>
            <person name="Keri Z."/>
            <person name="Labutti K."/>
            <person name="Lipzen A."/>
            <person name="Lombard V."/>
            <person name="Magnuson J."/>
            <person name="Maillard F."/>
            <person name="Morin E."/>
            <person name="Murat C."/>
            <person name="Nolan M."/>
            <person name="Ohm R."/>
            <person name="Pangilinan J."/>
            <person name="Pereira M."/>
            <person name="Perotto S."/>
            <person name="Peter M."/>
            <person name="Riley R."/>
            <person name="Sitrit Y."/>
            <person name="Stielow B."/>
            <person name="Szollosi G."/>
            <person name="Zifcakova L."/>
            <person name="Stursova M."/>
            <person name="Spatafora J.W."/>
            <person name="Tedersoo L."/>
            <person name="Vaario L.-M."/>
            <person name="Yamada A."/>
            <person name="Yan M."/>
            <person name="Wang P."/>
            <person name="Xu J."/>
            <person name="Bruns T."/>
            <person name="Baldrian P."/>
            <person name="Vilgalys R."/>
            <person name="Henrissat B."/>
            <person name="Grigoriev I.V."/>
            <person name="Hibbett D."/>
            <person name="Nagy L.G."/>
            <person name="Martin F.M."/>
        </authorList>
    </citation>
    <scope>NUCLEOTIDE SEQUENCE</scope>
    <source>
        <strain evidence="3">UH-Tt-Lm1</strain>
    </source>
</reference>
<organism evidence="3 4">
    <name type="scientific">Thelephora terrestris</name>
    <dbReference type="NCBI Taxonomy" id="56493"/>
    <lineage>
        <taxon>Eukaryota</taxon>
        <taxon>Fungi</taxon>
        <taxon>Dikarya</taxon>
        <taxon>Basidiomycota</taxon>
        <taxon>Agaricomycotina</taxon>
        <taxon>Agaricomycetes</taxon>
        <taxon>Thelephorales</taxon>
        <taxon>Thelephoraceae</taxon>
        <taxon>Thelephora</taxon>
    </lineage>
</organism>
<evidence type="ECO:0000313" key="4">
    <source>
        <dbReference type="Proteomes" id="UP000736335"/>
    </source>
</evidence>
<protein>
    <submittedName>
        <fullName evidence="3">Uncharacterized protein</fullName>
    </submittedName>
</protein>
<proteinExistence type="predicted"/>
<sequence length="521" mass="56388">MPMHIPPAIDTDLGRMATMFPQISPTANSLSPATQSDILGILQREQDRAVALLSSSPLLASLFVSYANQAAALGSVTPSTETEEWKALENTISSLQGEIDKLRPENLKMTQSLEAAKASMEAFRSQVATLKELNVTHQQDIESLRVELFDSKVKYSQLVEDSTAERDTFQSKISDLEVQRVELKETVVEQQLRISKLVRQESSSLSNPPPFTTMTGTTDIRKANEPKDRKRASRSKSEREKLEPSAPPPIITSSVPAGTFGTGIIDSFAGKDSAYESDVADPIFTPIASSVTPGVQRFPDTEIRPSPSGSPYLTPLPEMPKDVPEVPLPTKSEPERPLSLWERKNLKTATLPAGGSGGWNAGTIATPTLAGTGKDVFVDSATTKLSESHSNTARVENLPESAVEIKNVPAPGMFSSSITGKEAGEAQRDSWFWGGSKNESSSKPPLPFEDKEKGRASQVSQTPSVPNIPDPDNATGRPFGSGRKKKRGSVPPIMQQQKPRLPEDFLPQSDENGGIFQPAPF</sequence>
<dbReference type="EMBL" id="WIUZ02000013">
    <property type="protein sequence ID" value="KAF9781849.1"/>
    <property type="molecule type" value="Genomic_DNA"/>
</dbReference>
<accession>A0A9P6L4G2</accession>
<dbReference type="AlphaFoldDB" id="A0A9P6L4G2"/>
<feature type="coiled-coil region" evidence="1">
    <location>
        <begin position="159"/>
        <end position="193"/>
    </location>
</feature>
<dbReference type="OrthoDB" id="3318905at2759"/>
<keyword evidence="4" id="KW-1185">Reference proteome</keyword>
<gene>
    <name evidence="3" type="ORF">BJ322DRAFT_1111757</name>
</gene>
<dbReference type="Gene3D" id="1.10.287.1490">
    <property type="match status" value="1"/>
</dbReference>
<feature type="region of interest" description="Disordered" evidence="2">
    <location>
        <begin position="404"/>
        <end position="521"/>
    </location>
</feature>
<feature type="region of interest" description="Disordered" evidence="2">
    <location>
        <begin position="198"/>
        <end position="257"/>
    </location>
</feature>
<comment type="caution">
    <text evidence="3">The sequence shown here is derived from an EMBL/GenBank/DDBJ whole genome shotgun (WGS) entry which is preliminary data.</text>
</comment>
<keyword evidence="1" id="KW-0175">Coiled coil</keyword>
<feature type="compositionally biased region" description="Basic and acidic residues" evidence="2">
    <location>
        <begin position="332"/>
        <end position="344"/>
    </location>
</feature>
<name>A0A9P6L4G2_9AGAM</name>
<dbReference type="Proteomes" id="UP000736335">
    <property type="component" value="Unassembled WGS sequence"/>
</dbReference>
<feature type="region of interest" description="Disordered" evidence="2">
    <location>
        <begin position="295"/>
        <end position="344"/>
    </location>
</feature>
<reference evidence="3" key="1">
    <citation type="journal article" date="2020" name="Nat. Commun.">
        <title>Large-scale genome sequencing of mycorrhizal fungi provides insights into the early evolution of symbiotic traits.</title>
        <authorList>
            <person name="Miyauchi S."/>
            <person name="Kiss E."/>
            <person name="Kuo A."/>
            <person name="Drula E."/>
            <person name="Kohler A."/>
            <person name="Sanchez-Garcia M."/>
            <person name="Morin E."/>
            <person name="Andreopoulos B."/>
            <person name="Barry K.W."/>
            <person name="Bonito G."/>
            <person name="Buee M."/>
            <person name="Carver A."/>
            <person name="Chen C."/>
            <person name="Cichocki N."/>
            <person name="Clum A."/>
            <person name="Culley D."/>
            <person name="Crous P.W."/>
            <person name="Fauchery L."/>
            <person name="Girlanda M."/>
            <person name="Hayes R.D."/>
            <person name="Keri Z."/>
            <person name="LaButti K."/>
            <person name="Lipzen A."/>
            <person name="Lombard V."/>
            <person name="Magnuson J."/>
            <person name="Maillard F."/>
            <person name="Murat C."/>
            <person name="Nolan M."/>
            <person name="Ohm R.A."/>
            <person name="Pangilinan J."/>
            <person name="Pereira M.F."/>
            <person name="Perotto S."/>
            <person name="Peter M."/>
            <person name="Pfister S."/>
            <person name="Riley R."/>
            <person name="Sitrit Y."/>
            <person name="Stielow J.B."/>
            <person name="Szollosi G."/>
            <person name="Zifcakova L."/>
            <person name="Stursova M."/>
            <person name="Spatafora J.W."/>
            <person name="Tedersoo L."/>
            <person name="Vaario L.M."/>
            <person name="Yamada A."/>
            <person name="Yan M."/>
            <person name="Wang P."/>
            <person name="Xu J."/>
            <person name="Bruns T."/>
            <person name="Baldrian P."/>
            <person name="Vilgalys R."/>
            <person name="Dunand C."/>
            <person name="Henrissat B."/>
            <person name="Grigoriev I.V."/>
            <person name="Hibbett D."/>
            <person name="Nagy L.G."/>
            <person name="Martin F.M."/>
        </authorList>
    </citation>
    <scope>NUCLEOTIDE SEQUENCE</scope>
    <source>
        <strain evidence="3">UH-Tt-Lm1</strain>
    </source>
</reference>
<feature type="compositionally biased region" description="Basic and acidic residues" evidence="2">
    <location>
        <begin position="219"/>
        <end position="228"/>
    </location>
</feature>
<evidence type="ECO:0000256" key="2">
    <source>
        <dbReference type="SAM" id="MobiDB-lite"/>
    </source>
</evidence>
<evidence type="ECO:0000313" key="3">
    <source>
        <dbReference type="EMBL" id="KAF9781849.1"/>
    </source>
</evidence>